<name>A0ABP1EBC7_9APHY</name>
<evidence type="ECO:0000313" key="2">
    <source>
        <dbReference type="Proteomes" id="UP001497453"/>
    </source>
</evidence>
<accession>A0ABP1EBC7</accession>
<dbReference type="Proteomes" id="UP001497453">
    <property type="component" value="Chromosome 9"/>
</dbReference>
<reference evidence="2" key="1">
    <citation type="submission" date="2024-04" db="EMBL/GenBank/DDBJ databases">
        <authorList>
            <person name="Shaw F."/>
            <person name="Minotto A."/>
        </authorList>
    </citation>
    <scope>NUCLEOTIDE SEQUENCE [LARGE SCALE GENOMIC DNA]</scope>
</reference>
<organism evidence="1 2">
    <name type="scientific">Somion occarium</name>
    <dbReference type="NCBI Taxonomy" id="3059160"/>
    <lineage>
        <taxon>Eukaryota</taxon>
        <taxon>Fungi</taxon>
        <taxon>Dikarya</taxon>
        <taxon>Basidiomycota</taxon>
        <taxon>Agaricomycotina</taxon>
        <taxon>Agaricomycetes</taxon>
        <taxon>Polyporales</taxon>
        <taxon>Cerrenaceae</taxon>
        <taxon>Somion</taxon>
    </lineage>
</organism>
<dbReference type="EMBL" id="OZ037952">
    <property type="protein sequence ID" value="CAL1716653.1"/>
    <property type="molecule type" value="Genomic_DNA"/>
</dbReference>
<proteinExistence type="predicted"/>
<gene>
    <name evidence="1" type="ORF">GFSPODELE1_LOCUS10856</name>
</gene>
<evidence type="ECO:0000313" key="1">
    <source>
        <dbReference type="EMBL" id="CAL1716653.1"/>
    </source>
</evidence>
<sequence length="228" mass="25484">MWTRTRKCFPIALGDSSTTLHNLNLVLLIIPRVCSITFGSTCILDKLFKIIITNQSLIIDPGCSGSIPTLCFDGSTSALSFSRLLHYKFITHPHCIHYFLASNSQIISAPGCRILSLLLAYAQSHSLKGFLLLYLSIYTGWHPCINHTHSSPLYSNHQLGSGCDIVYSRSFVSTFSQLDLSVHFLSCVYSKHCRSHLPYCLTFPLCYHSSSLLFCRARIHALPFCTDG</sequence>
<keyword evidence="2" id="KW-1185">Reference proteome</keyword>
<protein>
    <submittedName>
        <fullName evidence="1">Uncharacterized protein</fullName>
    </submittedName>
</protein>